<dbReference type="Proteomes" id="UP001256827">
    <property type="component" value="Chromosome"/>
</dbReference>
<accession>A0ABY9TA74</accession>
<dbReference type="InterPro" id="IPR050246">
    <property type="entry name" value="Class_II_FBP_aldolase"/>
</dbReference>
<organism evidence="2 3">
    <name type="scientific">Brevibacillus brevis</name>
    <name type="common">Bacillus brevis</name>
    <dbReference type="NCBI Taxonomy" id="1393"/>
    <lineage>
        <taxon>Bacteria</taxon>
        <taxon>Bacillati</taxon>
        <taxon>Bacillota</taxon>
        <taxon>Bacilli</taxon>
        <taxon>Bacillales</taxon>
        <taxon>Paenibacillaceae</taxon>
        <taxon>Brevibacillus</taxon>
    </lineage>
</organism>
<protein>
    <submittedName>
        <fullName evidence="2">Class II fructose-bisphosphate aldolase</fullName>
    </submittedName>
</protein>
<dbReference type="InterPro" id="IPR000771">
    <property type="entry name" value="FBA_II"/>
</dbReference>
<name>A0ABY9TA74_BREBE</name>
<proteinExistence type="predicted"/>
<dbReference type="NCBIfam" id="TIGR00167">
    <property type="entry name" value="cbbA"/>
    <property type="match status" value="1"/>
</dbReference>
<dbReference type="SUPFAM" id="SSF51569">
    <property type="entry name" value="Aldolase"/>
    <property type="match status" value="1"/>
</dbReference>
<dbReference type="PANTHER" id="PTHR30304:SF0">
    <property type="entry name" value="D-TAGATOSE-1,6-BISPHOSPHATE ALDOLASE SUBUNIT GATY-RELATED"/>
    <property type="match status" value="1"/>
</dbReference>
<dbReference type="CDD" id="cd00947">
    <property type="entry name" value="TBP_aldolase_IIB"/>
    <property type="match status" value="1"/>
</dbReference>
<dbReference type="InterPro" id="IPR013785">
    <property type="entry name" value="Aldolase_TIM"/>
</dbReference>
<dbReference type="EMBL" id="CP134050">
    <property type="protein sequence ID" value="WNC17010.1"/>
    <property type="molecule type" value="Genomic_DNA"/>
</dbReference>
<dbReference type="PIRSF" id="PIRSF001359">
    <property type="entry name" value="F_bP_aldolase_II"/>
    <property type="match status" value="1"/>
</dbReference>
<evidence type="ECO:0000313" key="2">
    <source>
        <dbReference type="EMBL" id="WNC17010.1"/>
    </source>
</evidence>
<dbReference type="RefSeq" id="WP_310772302.1">
    <property type="nucleotide sequence ID" value="NZ_CP134050.1"/>
</dbReference>
<evidence type="ECO:0000256" key="1">
    <source>
        <dbReference type="ARBA" id="ARBA00001947"/>
    </source>
</evidence>
<evidence type="ECO:0000313" key="3">
    <source>
        <dbReference type="Proteomes" id="UP001256827"/>
    </source>
</evidence>
<dbReference type="Pfam" id="PF01116">
    <property type="entry name" value="F_bP_aldolase"/>
    <property type="match status" value="1"/>
</dbReference>
<gene>
    <name evidence="2" type="ORF">RGB73_12085</name>
</gene>
<dbReference type="Gene3D" id="3.20.20.70">
    <property type="entry name" value="Aldolase class I"/>
    <property type="match status" value="1"/>
</dbReference>
<reference evidence="2 3" key="1">
    <citation type="submission" date="2023-09" db="EMBL/GenBank/DDBJ databases">
        <title>Complete Genome and Methylome dissection of Bacillus brevis NEB573 original source of BbsI restriction endonuclease.</title>
        <authorList>
            <person name="Fomenkov A."/>
            <person name="Roberts R.D."/>
        </authorList>
    </citation>
    <scope>NUCLEOTIDE SEQUENCE [LARGE SCALE GENOMIC DNA]</scope>
    <source>
        <strain evidence="2 3">NEB573</strain>
    </source>
</reference>
<sequence>MLVHLKELVQEASRSDYAVPAFNVFGYEDAVAVVRAAEEVEAPVILATNLAAVNHMPFPFIAPVLIEVAKAANVPVCLHLDHGKDYDYVAAAIAHGYTSVMFDGSQLPLEENIRQTKAIVKMAAEHGVSTEAEIGSVGYSDPAMGMKHAYSDPEEVRIFVEETGIDAVAVSIGTVHRMEEQGADIDFGLLHQIEARVPTPLVLHGSTGVRDDDLRRLATSRIAKVNIGTALRMAFGKTLRSEVAENPDQFDRIQLFQQPMEAVKQTALQKFSLLGLGRNASCR</sequence>
<comment type="cofactor">
    <cofactor evidence="1">
        <name>Zn(2+)</name>
        <dbReference type="ChEBI" id="CHEBI:29105"/>
    </cofactor>
</comment>
<keyword evidence="3" id="KW-1185">Reference proteome</keyword>
<dbReference type="PANTHER" id="PTHR30304">
    <property type="entry name" value="D-TAGATOSE-1,6-BISPHOSPHATE ALDOLASE"/>
    <property type="match status" value="1"/>
</dbReference>